<organism evidence="1 2">
    <name type="scientific">Scytonema hofmannii PCC 7110</name>
    <dbReference type="NCBI Taxonomy" id="128403"/>
    <lineage>
        <taxon>Bacteria</taxon>
        <taxon>Bacillati</taxon>
        <taxon>Cyanobacteriota</taxon>
        <taxon>Cyanophyceae</taxon>
        <taxon>Nostocales</taxon>
        <taxon>Scytonemataceae</taxon>
        <taxon>Scytonema</taxon>
    </lineage>
</organism>
<comment type="caution">
    <text evidence="1">The sequence shown here is derived from an EMBL/GenBank/DDBJ whole genome shotgun (WGS) entry which is preliminary data.</text>
</comment>
<dbReference type="STRING" id="128403.WA1_04145"/>
<dbReference type="Proteomes" id="UP000076925">
    <property type="component" value="Unassembled WGS sequence"/>
</dbReference>
<evidence type="ECO:0000313" key="2">
    <source>
        <dbReference type="Proteomes" id="UP000076925"/>
    </source>
</evidence>
<accession>A0A139WZ22</accession>
<name>A0A139WZ22_9CYAN</name>
<proteinExistence type="predicted"/>
<gene>
    <name evidence="1" type="ORF">WA1_04145</name>
</gene>
<reference evidence="1 2" key="1">
    <citation type="journal article" date="2013" name="Genome Biol. Evol.">
        <title>Genomes of Stigonematalean cyanobacteria (subsection V) and the evolution of oxygenic photosynthesis from prokaryotes to plastids.</title>
        <authorList>
            <person name="Dagan T."/>
            <person name="Roettger M."/>
            <person name="Stucken K."/>
            <person name="Landan G."/>
            <person name="Koch R."/>
            <person name="Major P."/>
            <person name="Gould S.B."/>
            <person name="Goremykin V.V."/>
            <person name="Rippka R."/>
            <person name="Tandeau de Marsac N."/>
            <person name="Gugger M."/>
            <person name="Lockhart P.J."/>
            <person name="Allen J.F."/>
            <person name="Brune I."/>
            <person name="Maus I."/>
            <person name="Puhler A."/>
            <person name="Martin W.F."/>
        </authorList>
    </citation>
    <scope>NUCLEOTIDE SEQUENCE [LARGE SCALE GENOMIC DNA]</scope>
    <source>
        <strain evidence="1 2">PCC 7110</strain>
    </source>
</reference>
<dbReference type="InterPro" id="IPR012334">
    <property type="entry name" value="Pectin_lyas_fold"/>
</dbReference>
<dbReference type="RefSeq" id="WP_017743326.1">
    <property type="nucleotide sequence ID" value="NZ_KQ976354.1"/>
</dbReference>
<dbReference type="EMBL" id="ANNX02000045">
    <property type="protein sequence ID" value="KYC37717.1"/>
    <property type="molecule type" value="Genomic_DNA"/>
</dbReference>
<dbReference type="OrthoDB" id="511761at2"/>
<dbReference type="InterPro" id="IPR011050">
    <property type="entry name" value="Pectin_lyase_fold/virulence"/>
</dbReference>
<dbReference type="AlphaFoldDB" id="A0A139WZ22"/>
<evidence type="ECO:0000313" key="1">
    <source>
        <dbReference type="EMBL" id="KYC37717.1"/>
    </source>
</evidence>
<dbReference type="SUPFAM" id="SSF51126">
    <property type="entry name" value="Pectin lyase-like"/>
    <property type="match status" value="2"/>
</dbReference>
<evidence type="ECO:0008006" key="3">
    <source>
        <dbReference type="Google" id="ProtNLM"/>
    </source>
</evidence>
<protein>
    <recommendedName>
        <fullName evidence="3">Filamentous haemagglutinin FhaB/tRNA nuclease CdiA-like TPS domain-containing protein</fullName>
    </recommendedName>
</protein>
<dbReference type="Gene3D" id="2.160.20.10">
    <property type="entry name" value="Single-stranded right-handed beta-helix, Pectin lyase-like"/>
    <property type="match status" value="2"/>
</dbReference>
<keyword evidence="2" id="KW-1185">Reference proteome</keyword>
<sequence>MQVSAKTFKATDSVELNNSSKLSIDTIENGNAGSLAIETKKLTIRNGSKVSSSTLGGSGTGGNLEINAFDLVEITGTTLDGLTSSGIEANTLGSGTAGNIKINTSRLIVRDGSKVSSFTVLGSTGSGGTVEVNASESVEVSGIRPNLLASSSLDTSSDGTGNAGNVKIFTSKLMIRDGGQVTVSTSGVGLGGNLQVTATDSIEISGQLFNGFYRSGILAQSRPIFTEVAGKGGDIEVMTPSLNISDGGQISATALGNGDAGNITINVDNLLNMKTGDISTASTQSSGGNIQIKAGNIRLFGDSDIRTNVSSGEGGGGNITLTANSIIAFDDSDILSFARDGKGGDITFNTAGFFSTPLYRPTPPTTDANALAALDRNNRVDVNASGAVSGAITGVPDITFIEESLTDRSLPTANSHPRWKIGDPVVEPTGVYKLPNGKFILSRKCS</sequence>